<organism evidence="1 2">
    <name type="scientific">Vibrio variabilis</name>
    <dbReference type="NCBI Taxonomy" id="990271"/>
    <lineage>
        <taxon>Bacteria</taxon>
        <taxon>Pseudomonadati</taxon>
        <taxon>Pseudomonadota</taxon>
        <taxon>Gammaproteobacteria</taxon>
        <taxon>Vibrionales</taxon>
        <taxon>Vibrionaceae</taxon>
        <taxon>Vibrio</taxon>
    </lineage>
</organism>
<protein>
    <submittedName>
        <fullName evidence="1">Uncharacterized protein</fullName>
    </submittedName>
</protein>
<keyword evidence="2" id="KW-1185">Reference proteome</keyword>
<name>A0ABQ0JHY1_9VIBR</name>
<gene>
    <name evidence="1" type="ORF">JCM19239_2216</name>
</gene>
<proteinExistence type="predicted"/>
<sequence>MPYLGRAPIKSMRARLPVVNDVNQHTGIYAKMIPDIALGQDTASKCEETS</sequence>
<dbReference type="EMBL" id="BBMS01000042">
    <property type="protein sequence ID" value="GAL28386.1"/>
    <property type="molecule type" value="Genomic_DNA"/>
</dbReference>
<dbReference type="Proteomes" id="UP000029223">
    <property type="component" value="Unassembled WGS sequence"/>
</dbReference>
<evidence type="ECO:0000313" key="2">
    <source>
        <dbReference type="Proteomes" id="UP000029223"/>
    </source>
</evidence>
<evidence type="ECO:0000313" key="1">
    <source>
        <dbReference type="EMBL" id="GAL28386.1"/>
    </source>
</evidence>
<accession>A0ABQ0JHY1</accession>
<comment type="caution">
    <text evidence="1">The sequence shown here is derived from an EMBL/GenBank/DDBJ whole genome shotgun (WGS) entry which is preliminary data.</text>
</comment>
<reference evidence="2" key="1">
    <citation type="submission" date="2014-09" db="EMBL/GenBank/DDBJ databases">
        <title>Vibrio variabilis JCM 19239. (C206) whole genome shotgun sequence.</title>
        <authorList>
            <person name="Sawabe T."/>
            <person name="Meirelles P."/>
            <person name="Nakanishi M."/>
            <person name="Sayaka M."/>
            <person name="Hattori M."/>
            <person name="Ohkuma M."/>
        </authorList>
    </citation>
    <scope>NUCLEOTIDE SEQUENCE [LARGE SCALE GENOMIC DNA]</scope>
    <source>
        <strain evidence="2">JCM 19239</strain>
    </source>
</reference>